<name>A0A8S4SL95_9NEOP</name>
<accession>A0A8S4SL95</accession>
<protein>
    <submittedName>
        <fullName evidence="3">Jg8831 protein</fullName>
    </submittedName>
</protein>
<dbReference type="OrthoDB" id="10063653at2759"/>
<comment type="caution">
    <text evidence="3">The sequence shown here is derived from an EMBL/GenBank/DDBJ whole genome shotgun (WGS) entry which is preliminary data.</text>
</comment>
<organism evidence="3 4">
    <name type="scientific">Pararge aegeria aegeria</name>
    <dbReference type="NCBI Taxonomy" id="348720"/>
    <lineage>
        <taxon>Eukaryota</taxon>
        <taxon>Metazoa</taxon>
        <taxon>Ecdysozoa</taxon>
        <taxon>Arthropoda</taxon>
        <taxon>Hexapoda</taxon>
        <taxon>Insecta</taxon>
        <taxon>Pterygota</taxon>
        <taxon>Neoptera</taxon>
        <taxon>Endopterygota</taxon>
        <taxon>Lepidoptera</taxon>
        <taxon>Glossata</taxon>
        <taxon>Ditrysia</taxon>
        <taxon>Papilionoidea</taxon>
        <taxon>Nymphalidae</taxon>
        <taxon>Satyrinae</taxon>
        <taxon>Satyrini</taxon>
        <taxon>Parargina</taxon>
        <taxon>Pararge</taxon>
    </lineage>
</organism>
<dbReference type="GO" id="GO:0005794">
    <property type="term" value="C:Golgi apparatus"/>
    <property type="evidence" value="ECO:0007669"/>
    <property type="project" value="InterPro"/>
</dbReference>
<dbReference type="GO" id="GO:0016020">
    <property type="term" value="C:membrane"/>
    <property type="evidence" value="ECO:0007669"/>
    <property type="project" value="TreeGrafter"/>
</dbReference>
<sequence length="625" mass="67789">MRAELVQARAAGKGGCQDGGDVAGNVPDAARARAEAAQLARENVALRETVLVLHSELFGARLATKYLDKELAGRIQQLQLLGSDMRAELRDSLWAQVEAEILLQRHKTLVRVCRGLAPRAPRPLHTTRAPPAPRTVRVRRSPHLGLGISVTGGREHGVPILISELEAGGPAALTGALYVGDAILAINDLDLTQACHKEAVQALQSVKGDCALCVQFIATDDDDRLSEDNYRFPLYPEDGEVYEEEPDASGATPTAPRTPDYNHHASGSECGEDGPYGVRGEAGEYDNRGENGVYGMRMEGGPYGVRGEVGMYDAYDVRAEAYGVQNEGVEVVGSHYADYNNINNLSILDMDDDSIKIEARLEMAPVSAVSGSSTSPRSTPVHSRTSLKKKRKPQDWRTKGAYCAVSDAQSSDDPRDKSDTPNHQPDLPNHRPDPPNHRPDLPNHWPESLNHRSDLANHRPETNDSVLRSQKTFHLPISEYLPMPVQEVSHELTASTAAATTVVTTNVTTSTSGATSTLSSAASTLASSATTVTILKPMPVPDLKTPRENKAPSLDVYNTTNKTNGDNRPRKETKNFRIGSARRVTDNVRNGEVERHTLHLPYPAHPPPPPRLLPGRGDPDFGTPV</sequence>
<feature type="region of interest" description="Disordered" evidence="1">
    <location>
        <begin position="236"/>
        <end position="284"/>
    </location>
</feature>
<feature type="compositionally biased region" description="Polar residues" evidence="1">
    <location>
        <begin position="369"/>
        <end position="384"/>
    </location>
</feature>
<keyword evidence="4" id="KW-1185">Reference proteome</keyword>
<feature type="compositionally biased region" description="Basic and acidic residues" evidence="1">
    <location>
        <begin position="449"/>
        <end position="462"/>
    </location>
</feature>
<dbReference type="PANTHER" id="PTHR16528">
    <property type="entry name" value="GOLGI-ASSOCIATED PDZ AND COILED-COIL MOTIF-CONTAINING"/>
    <property type="match status" value="1"/>
</dbReference>
<dbReference type="AlphaFoldDB" id="A0A8S4SL95"/>
<dbReference type="PROSITE" id="PS50106">
    <property type="entry name" value="PDZ"/>
    <property type="match status" value="1"/>
</dbReference>
<dbReference type="Proteomes" id="UP000838756">
    <property type="component" value="Unassembled WGS sequence"/>
</dbReference>
<evidence type="ECO:0000313" key="3">
    <source>
        <dbReference type="EMBL" id="CAH2266926.1"/>
    </source>
</evidence>
<dbReference type="Gene3D" id="2.30.42.10">
    <property type="match status" value="1"/>
</dbReference>
<feature type="region of interest" description="Disordered" evidence="1">
    <location>
        <begin position="538"/>
        <end position="573"/>
    </location>
</feature>
<feature type="compositionally biased region" description="Pro residues" evidence="1">
    <location>
        <begin position="603"/>
        <end position="612"/>
    </location>
</feature>
<dbReference type="EMBL" id="CAKXAJ010026328">
    <property type="protein sequence ID" value="CAH2266926.1"/>
    <property type="molecule type" value="Genomic_DNA"/>
</dbReference>
<dbReference type="GO" id="GO:0030140">
    <property type="term" value="C:trans-Golgi network transport vesicle"/>
    <property type="evidence" value="ECO:0007669"/>
    <property type="project" value="TreeGrafter"/>
</dbReference>
<dbReference type="GO" id="GO:0044325">
    <property type="term" value="F:transmembrane transporter binding"/>
    <property type="evidence" value="ECO:0007669"/>
    <property type="project" value="TreeGrafter"/>
</dbReference>
<feature type="region of interest" description="Disordered" evidence="1">
    <location>
        <begin position="588"/>
        <end position="625"/>
    </location>
</feature>
<gene>
    <name evidence="3" type="primary">jg8831</name>
    <name evidence="3" type="ORF">PAEG_LOCUS25525</name>
</gene>
<evidence type="ECO:0000259" key="2">
    <source>
        <dbReference type="PROSITE" id="PS50106"/>
    </source>
</evidence>
<dbReference type="InterPro" id="IPR001478">
    <property type="entry name" value="PDZ"/>
</dbReference>
<dbReference type="GO" id="GO:2000009">
    <property type="term" value="P:negative regulation of protein localization to cell surface"/>
    <property type="evidence" value="ECO:0007669"/>
    <property type="project" value="TreeGrafter"/>
</dbReference>
<feature type="domain" description="PDZ" evidence="2">
    <location>
        <begin position="135"/>
        <end position="218"/>
    </location>
</feature>
<dbReference type="PANTHER" id="PTHR16528:SF2">
    <property type="entry name" value="GOLGI-ASSOCIATED PDZ AND COILED-COIL MOTIF-CONTAINING PROTEIN"/>
    <property type="match status" value="1"/>
</dbReference>
<feature type="compositionally biased region" description="Acidic residues" evidence="1">
    <location>
        <begin position="237"/>
        <end position="247"/>
    </location>
</feature>
<proteinExistence type="predicted"/>
<feature type="compositionally biased region" description="Basic and acidic residues" evidence="1">
    <location>
        <begin position="428"/>
        <end position="441"/>
    </location>
</feature>
<evidence type="ECO:0000256" key="1">
    <source>
        <dbReference type="SAM" id="MobiDB-lite"/>
    </source>
</evidence>
<dbReference type="InterPro" id="IPR036034">
    <property type="entry name" value="PDZ_sf"/>
</dbReference>
<dbReference type="InterPro" id="IPR038879">
    <property type="entry name" value="GOPC"/>
</dbReference>
<dbReference type="SUPFAM" id="SSF50156">
    <property type="entry name" value="PDZ domain-like"/>
    <property type="match status" value="1"/>
</dbReference>
<feature type="compositionally biased region" description="Basic and acidic residues" evidence="1">
    <location>
        <begin position="588"/>
        <end position="597"/>
    </location>
</feature>
<reference evidence="3" key="1">
    <citation type="submission" date="2022-03" db="EMBL/GenBank/DDBJ databases">
        <authorList>
            <person name="Lindestad O."/>
        </authorList>
    </citation>
    <scope>NUCLEOTIDE SEQUENCE</scope>
</reference>
<feature type="region of interest" description="Disordered" evidence="1">
    <location>
        <begin position="365"/>
        <end position="466"/>
    </location>
</feature>
<dbReference type="SMART" id="SM00228">
    <property type="entry name" value="PDZ"/>
    <property type="match status" value="1"/>
</dbReference>
<evidence type="ECO:0000313" key="4">
    <source>
        <dbReference type="Proteomes" id="UP000838756"/>
    </source>
</evidence>
<dbReference type="Pfam" id="PF00595">
    <property type="entry name" value="PDZ"/>
    <property type="match status" value="1"/>
</dbReference>